<accession>A0A1V2ES41</accession>
<dbReference type="AlphaFoldDB" id="A0A1V2ES41"/>
<evidence type="ECO:0000256" key="1">
    <source>
        <dbReference type="SAM" id="MobiDB-lite"/>
    </source>
</evidence>
<evidence type="ECO:0000313" key="3">
    <source>
        <dbReference type="Proteomes" id="UP000188729"/>
    </source>
</evidence>
<feature type="region of interest" description="Disordered" evidence="1">
    <location>
        <begin position="133"/>
        <end position="305"/>
    </location>
</feature>
<feature type="compositionally biased region" description="Basic residues" evidence="1">
    <location>
        <begin position="462"/>
        <end position="471"/>
    </location>
</feature>
<feature type="compositionally biased region" description="Basic residues" evidence="1">
    <location>
        <begin position="506"/>
        <end position="517"/>
    </location>
</feature>
<feature type="compositionally biased region" description="Basic residues" evidence="1">
    <location>
        <begin position="178"/>
        <end position="196"/>
    </location>
</feature>
<feature type="compositionally biased region" description="Basic residues" evidence="1">
    <location>
        <begin position="156"/>
        <end position="165"/>
    </location>
</feature>
<gene>
    <name evidence="2" type="ORF">SPHI_24920</name>
</gene>
<feature type="compositionally biased region" description="Low complexity" evidence="1">
    <location>
        <begin position="277"/>
        <end position="290"/>
    </location>
</feature>
<feature type="compositionally biased region" description="Basic and acidic residues" evidence="1">
    <location>
        <begin position="230"/>
        <end position="240"/>
    </location>
</feature>
<feature type="compositionally biased region" description="Basic and acidic residues" evidence="1">
    <location>
        <begin position="609"/>
        <end position="625"/>
    </location>
</feature>
<feature type="compositionally biased region" description="Basic and acidic residues" evidence="1">
    <location>
        <begin position="428"/>
        <end position="461"/>
    </location>
</feature>
<keyword evidence="3" id="KW-1185">Reference proteome</keyword>
<protein>
    <submittedName>
        <fullName evidence="2">Uncharacterized protein</fullName>
    </submittedName>
</protein>
<dbReference type="Proteomes" id="UP000188729">
    <property type="component" value="Unassembled WGS sequence"/>
</dbReference>
<comment type="caution">
    <text evidence="2">The sequence shown here is derived from an EMBL/GenBank/DDBJ whole genome shotgun (WGS) entry which is preliminary data.</text>
</comment>
<evidence type="ECO:0000313" key="2">
    <source>
        <dbReference type="EMBL" id="ONF95400.1"/>
    </source>
</evidence>
<feature type="compositionally biased region" description="Basic residues" evidence="1">
    <location>
        <begin position="210"/>
        <end position="220"/>
    </location>
</feature>
<organism evidence="2 3">
    <name type="scientific">Sphingomonas jeddahensis</name>
    <dbReference type="NCBI Taxonomy" id="1915074"/>
    <lineage>
        <taxon>Bacteria</taxon>
        <taxon>Pseudomonadati</taxon>
        <taxon>Pseudomonadota</taxon>
        <taxon>Alphaproteobacteria</taxon>
        <taxon>Sphingomonadales</taxon>
        <taxon>Sphingomonadaceae</taxon>
        <taxon>Sphingomonas</taxon>
    </lineage>
</organism>
<proteinExistence type="predicted"/>
<feature type="region of interest" description="Disordered" evidence="1">
    <location>
        <begin position="368"/>
        <end position="660"/>
    </location>
</feature>
<name>A0A1V2ES41_9SPHN</name>
<reference evidence="2 3" key="1">
    <citation type="submission" date="2016-11" db="EMBL/GenBank/DDBJ databases">
        <title>Genome sequence of Sphingomonas jeddahensis G39.</title>
        <authorList>
            <person name="Poehlein A."/>
            <person name="Wuebbeler J.H."/>
            <person name="Steinbuechel A."/>
            <person name="Daniel R."/>
        </authorList>
    </citation>
    <scope>NUCLEOTIDE SEQUENCE [LARGE SCALE GENOMIC DNA]</scope>
    <source>
        <strain evidence="2 3">G39</strain>
    </source>
</reference>
<feature type="compositionally biased region" description="Basic residues" evidence="1">
    <location>
        <begin position="626"/>
        <end position="660"/>
    </location>
</feature>
<feature type="compositionally biased region" description="Basic and acidic residues" evidence="1">
    <location>
        <begin position="551"/>
        <end position="578"/>
    </location>
</feature>
<dbReference type="EMBL" id="MPSB01000012">
    <property type="protein sequence ID" value="ONF95400.1"/>
    <property type="molecule type" value="Genomic_DNA"/>
</dbReference>
<feature type="region of interest" description="Disordered" evidence="1">
    <location>
        <begin position="64"/>
        <end position="101"/>
    </location>
</feature>
<feature type="compositionally biased region" description="Basic residues" evidence="1">
    <location>
        <begin position="291"/>
        <end position="305"/>
    </location>
</feature>
<sequence>MQRRPGRRWRSLCRRHHHRCRRQRRARGAQRVAGGRRGLVVRRRQWRSHGRRPRTARLQIGRDRALPGPHAVPRGDRAGDGRARRRAVELRHAAVGQRPGRLRPARRRLCARRLRFGDGGARPCRKRLLDLGQPHRAHARPVQHAGRGAGADRFGRSRQARLPHGRRQDKGRVGGAPARRRGQGRSRALRPARYRPSRGAGAQARWQPRALRRRRLRRGRSGVAPARPQRQLERPVRDDGGAPALRPHRYRADSGRWKAPLRPQGGRGRRRRRRRLGAQPRELPARAAVARPRRARRAGPRARTRAAVRSAVIVQARRHRYRWREPVRHRHRRHPHRAGSVALCRPAADGAHRRYLCRRLHAAQRLRQADDGDGECRRLPPRRRRPSVDGDDPSGRRQGRRVEPHRARGPRSPALASQRAHFRWPRRRSPDRDAGRDSRDSRGDLGLDARPHRRRLADPDHRPRRRLAGPRHRFDPPRRQPRPAAEGRARLHGRLPLPVLRTTPVAHRRPRRRRRLGGPRGRDPDLSGTRRPAALLPRQQPQRLRSAHRLCPVDHRRGRPVDPRHRPHPHDRGAEGSPRRPPPARGLRRRPPPARRRLVRARQSRRRNARDARPDQPPARRDAHRNPRRLSRRARSHPRSRQRARVARGRRKHPAHPPRL</sequence>
<feature type="compositionally biased region" description="Basic residues" evidence="1">
    <location>
        <begin position="267"/>
        <end position="276"/>
    </location>
</feature>
<feature type="compositionally biased region" description="Basic and acidic residues" evidence="1">
    <location>
        <begin position="368"/>
        <end position="378"/>
    </location>
</feature>
<feature type="compositionally biased region" description="Basic residues" evidence="1">
    <location>
        <begin position="586"/>
        <end position="608"/>
    </location>
</feature>
<feature type="compositionally biased region" description="Basic and acidic residues" evidence="1">
    <location>
        <begin position="73"/>
        <end position="92"/>
    </location>
</feature>